<keyword evidence="6 8" id="KW-1133">Transmembrane helix</keyword>
<keyword evidence="7 8" id="KW-0472">Membrane</keyword>
<evidence type="ECO:0000256" key="8">
    <source>
        <dbReference type="SAM" id="Phobius"/>
    </source>
</evidence>
<dbReference type="GO" id="GO:0005886">
    <property type="term" value="C:plasma membrane"/>
    <property type="evidence" value="ECO:0007669"/>
    <property type="project" value="UniProtKB-SubCell"/>
</dbReference>
<evidence type="ECO:0000256" key="4">
    <source>
        <dbReference type="ARBA" id="ARBA00022519"/>
    </source>
</evidence>
<dbReference type="InterPro" id="IPR024989">
    <property type="entry name" value="MFS_assoc_dom"/>
</dbReference>
<comment type="subcellular location">
    <subcellularLocation>
        <location evidence="1">Cell inner membrane</location>
        <topology evidence="1">Multi-pass membrane protein</topology>
    </subcellularLocation>
</comment>
<comment type="caution">
    <text evidence="10">The sequence shown here is derived from an EMBL/GenBank/DDBJ whole genome shotgun (WGS) entry which is preliminary data.</text>
</comment>
<feature type="transmembrane region" description="Helical" evidence="8">
    <location>
        <begin position="72"/>
        <end position="90"/>
    </location>
</feature>
<dbReference type="PANTHER" id="PTHR23522:SF10">
    <property type="entry name" value="3-PHENYLPROPIONIC ACID TRANSPORTER-RELATED"/>
    <property type="match status" value="1"/>
</dbReference>
<proteinExistence type="predicted"/>
<reference evidence="10" key="1">
    <citation type="submission" date="2019-11" db="EMBL/GenBank/DDBJ databases">
        <title>Acidithiobacillus ferrianus sp. nov.: a facultatively anaerobic and extremely acidophilic chemolithoautotroph.</title>
        <authorList>
            <person name="Norris P.R."/>
            <person name="Falagan C."/>
            <person name="Moya-Beltran A."/>
            <person name="Castro M."/>
            <person name="Quatrini R."/>
            <person name="Johnson D.B."/>
        </authorList>
    </citation>
    <scope>NUCLEOTIDE SEQUENCE [LARGE SCALE GENOMIC DNA]</scope>
    <source>
        <strain evidence="10">MG</strain>
    </source>
</reference>
<feature type="transmembrane region" description="Helical" evidence="8">
    <location>
        <begin position="40"/>
        <end position="60"/>
    </location>
</feature>
<dbReference type="RefSeq" id="WP_163099707.1">
    <property type="nucleotide sequence ID" value="NZ_CP127523.1"/>
</dbReference>
<gene>
    <name evidence="10" type="ORF">GL267_15735</name>
</gene>
<dbReference type="PIRSF" id="PIRSF004925">
    <property type="entry name" value="HcaT"/>
    <property type="match status" value="1"/>
</dbReference>
<dbReference type="GO" id="GO:0030395">
    <property type="term" value="F:lactose binding"/>
    <property type="evidence" value="ECO:0007669"/>
    <property type="project" value="TreeGrafter"/>
</dbReference>
<dbReference type="Gene3D" id="1.20.1250.20">
    <property type="entry name" value="MFS general substrate transporter like domains"/>
    <property type="match status" value="2"/>
</dbReference>
<keyword evidence="4" id="KW-0997">Cell inner membrane</keyword>
<accession>A0A845UHP2</accession>
<feature type="transmembrane region" description="Helical" evidence="8">
    <location>
        <begin position="135"/>
        <end position="153"/>
    </location>
</feature>
<feature type="domain" description="Major facilitator superfamily associated" evidence="9">
    <location>
        <begin position="9"/>
        <end position="360"/>
    </location>
</feature>
<evidence type="ECO:0000256" key="6">
    <source>
        <dbReference type="ARBA" id="ARBA00022989"/>
    </source>
</evidence>
<dbReference type="EMBL" id="WNJL01000060">
    <property type="protein sequence ID" value="NDU44020.1"/>
    <property type="molecule type" value="Genomic_DNA"/>
</dbReference>
<protein>
    <submittedName>
        <fullName evidence="10">MFS transporter</fullName>
    </submittedName>
</protein>
<feature type="transmembrane region" description="Helical" evidence="8">
    <location>
        <begin position="7"/>
        <end position="28"/>
    </location>
</feature>
<feature type="transmembrane region" description="Helical" evidence="8">
    <location>
        <begin position="96"/>
        <end position="115"/>
    </location>
</feature>
<dbReference type="SUPFAM" id="SSF103473">
    <property type="entry name" value="MFS general substrate transporter"/>
    <property type="match status" value="1"/>
</dbReference>
<feature type="transmembrane region" description="Helical" evidence="8">
    <location>
        <begin position="236"/>
        <end position="256"/>
    </location>
</feature>
<dbReference type="PANTHER" id="PTHR23522">
    <property type="entry name" value="BLL5896 PROTEIN"/>
    <property type="match status" value="1"/>
</dbReference>
<name>A0A845UHP2_9PROT</name>
<dbReference type="NCBIfam" id="NF037955">
    <property type="entry name" value="mfs"/>
    <property type="match status" value="1"/>
</dbReference>
<evidence type="ECO:0000256" key="1">
    <source>
        <dbReference type="ARBA" id="ARBA00004429"/>
    </source>
</evidence>
<feature type="transmembrane region" description="Helical" evidence="8">
    <location>
        <begin position="293"/>
        <end position="316"/>
    </location>
</feature>
<sequence>MRADREGGWLAAFYFLYFCALGAFMPYWGPWLHAQGQGPLAIGILTAATQFSKVLAPNLWGWLAHFWGGRRIVPWAALITAASFFALYLAHGHFPMLLLVTLAFSFFWAATLPLVDATTMDWAQYRGAAYGRIRLWGSLGFIALSLGMGWLIAHWGMTAFLPGILGFLMATWWASRHLPYGGGGSPRLHAERPRLSDALHERHLWFFLLAGVLEQASHGAYYAFYSIYAEQHGLDSVTVGMLWGFAVLCEVAFFWVGDRFIRHWGVPWVLGGAFLLTALRWGVIAWWPGLVWIILVQTLHAASYAAFHLAAVHWVSARFPPALRARGMALYASTVYGLGGGIGALGAGWSWARWGGSGTFTAAAFLALSGVFFLIWALRPRSALEKKVS</sequence>
<keyword evidence="5 8" id="KW-0812">Transmembrane</keyword>
<dbReference type="InterPro" id="IPR026032">
    <property type="entry name" value="HcaT-like"/>
</dbReference>
<evidence type="ECO:0000256" key="5">
    <source>
        <dbReference type="ARBA" id="ARBA00022692"/>
    </source>
</evidence>
<dbReference type="GO" id="GO:0015528">
    <property type="term" value="F:lactose:proton symporter activity"/>
    <property type="evidence" value="ECO:0007669"/>
    <property type="project" value="TreeGrafter"/>
</dbReference>
<evidence type="ECO:0000313" key="10">
    <source>
        <dbReference type="EMBL" id="NDU44020.1"/>
    </source>
</evidence>
<keyword evidence="3" id="KW-1003">Cell membrane</keyword>
<evidence type="ECO:0000256" key="3">
    <source>
        <dbReference type="ARBA" id="ARBA00022475"/>
    </source>
</evidence>
<evidence type="ECO:0000256" key="7">
    <source>
        <dbReference type="ARBA" id="ARBA00023136"/>
    </source>
</evidence>
<dbReference type="AlphaFoldDB" id="A0A845UHP2"/>
<feature type="transmembrane region" description="Helical" evidence="8">
    <location>
        <begin position="328"/>
        <end position="352"/>
    </location>
</feature>
<evidence type="ECO:0000259" key="9">
    <source>
        <dbReference type="Pfam" id="PF12832"/>
    </source>
</evidence>
<evidence type="ECO:0000256" key="2">
    <source>
        <dbReference type="ARBA" id="ARBA00022448"/>
    </source>
</evidence>
<keyword evidence="2" id="KW-0813">Transport</keyword>
<feature type="transmembrane region" description="Helical" evidence="8">
    <location>
        <begin position="268"/>
        <end position="287"/>
    </location>
</feature>
<dbReference type="Pfam" id="PF12832">
    <property type="entry name" value="MFS_1_like"/>
    <property type="match status" value="1"/>
</dbReference>
<organism evidence="10">
    <name type="scientific">Acidithiobacillus ferrianus</name>
    <dbReference type="NCBI Taxonomy" id="2678518"/>
    <lineage>
        <taxon>Bacteria</taxon>
        <taxon>Pseudomonadati</taxon>
        <taxon>Pseudomonadota</taxon>
        <taxon>Acidithiobacillia</taxon>
        <taxon>Acidithiobacillales</taxon>
        <taxon>Acidithiobacillaceae</taxon>
        <taxon>Acidithiobacillus</taxon>
    </lineage>
</organism>
<feature type="transmembrane region" description="Helical" evidence="8">
    <location>
        <begin position="358"/>
        <end position="378"/>
    </location>
</feature>
<dbReference type="InterPro" id="IPR036259">
    <property type="entry name" value="MFS_trans_sf"/>
</dbReference>